<keyword evidence="2" id="KW-1185">Reference proteome</keyword>
<dbReference type="AlphaFoldDB" id="A0A1I7YM62"/>
<dbReference type="Proteomes" id="UP000095287">
    <property type="component" value="Unplaced"/>
</dbReference>
<evidence type="ECO:0000313" key="2">
    <source>
        <dbReference type="Proteomes" id="UP000095287"/>
    </source>
</evidence>
<name>A0A1I7YM62_9BILA</name>
<sequence length="69" mass="7986">MSPARSMSQRVEEKAKKEAKKSRRNVHTARKKCFRRFLPGFRGDPLRLMTFLPRIALIASRSPLTDSDL</sequence>
<feature type="region of interest" description="Disordered" evidence="1">
    <location>
        <begin position="1"/>
        <end position="28"/>
    </location>
</feature>
<organism evidence="2 3">
    <name type="scientific">Steinernema glaseri</name>
    <dbReference type="NCBI Taxonomy" id="37863"/>
    <lineage>
        <taxon>Eukaryota</taxon>
        <taxon>Metazoa</taxon>
        <taxon>Ecdysozoa</taxon>
        <taxon>Nematoda</taxon>
        <taxon>Chromadorea</taxon>
        <taxon>Rhabditida</taxon>
        <taxon>Tylenchina</taxon>
        <taxon>Panagrolaimomorpha</taxon>
        <taxon>Strongyloidoidea</taxon>
        <taxon>Steinernematidae</taxon>
        <taxon>Steinernema</taxon>
    </lineage>
</organism>
<feature type="compositionally biased region" description="Basic residues" evidence="1">
    <location>
        <begin position="17"/>
        <end position="28"/>
    </location>
</feature>
<accession>A0A1I7YM62</accession>
<proteinExistence type="predicted"/>
<dbReference type="WBParaSite" id="L893_g17749.t1">
    <property type="protein sequence ID" value="L893_g17749.t1"/>
    <property type="gene ID" value="L893_g17749"/>
</dbReference>
<evidence type="ECO:0000313" key="3">
    <source>
        <dbReference type="WBParaSite" id="L893_g17749.t1"/>
    </source>
</evidence>
<evidence type="ECO:0000256" key="1">
    <source>
        <dbReference type="SAM" id="MobiDB-lite"/>
    </source>
</evidence>
<protein>
    <submittedName>
        <fullName evidence="3">Uncharacterized protein</fullName>
    </submittedName>
</protein>
<reference evidence="3" key="1">
    <citation type="submission" date="2016-11" db="UniProtKB">
        <authorList>
            <consortium name="WormBaseParasite"/>
        </authorList>
    </citation>
    <scope>IDENTIFICATION</scope>
</reference>